<evidence type="ECO:0000313" key="3">
    <source>
        <dbReference type="Proteomes" id="UP001472677"/>
    </source>
</evidence>
<accession>A0ABR2CF90</accession>
<proteinExistence type="predicted"/>
<name>A0ABR2CF90_9ROSI</name>
<keyword evidence="1" id="KW-1133">Transmembrane helix</keyword>
<reference evidence="2 3" key="1">
    <citation type="journal article" date="2024" name="G3 (Bethesda)">
        <title>Genome assembly of Hibiscus sabdariffa L. provides insights into metabolisms of medicinal natural products.</title>
        <authorList>
            <person name="Kim T."/>
        </authorList>
    </citation>
    <scope>NUCLEOTIDE SEQUENCE [LARGE SCALE GENOMIC DNA]</scope>
    <source>
        <strain evidence="2">TK-2024</strain>
        <tissue evidence="2">Old leaves</tissue>
    </source>
</reference>
<keyword evidence="3" id="KW-1185">Reference proteome</keyword>
<comment type="caution">
    <text evidence="2">The sequence shown here is derived from an EMBL/GenBank/DDBJ whole genome shotgun (WGS) entry which is preliminary data.</text>
</comment>
<organism evidence="2 3">
    <name type="scientific">Hibiscus sabdariffa</name>
    <name type="common">roselle</name>
    <dbReference type="NCBI Taxonomy" id="183260"/>
    <lineage>
        <taxon>Eukaryota</taxon>
        <taxon>Viridiplantae</taxon>
        <taxon>Streptophyta</taxon>
        <taxon>Embryophyta</taxon>
        <taxon>Tracheophyta</taxon>
        <taxon>Spermatophyta</taxon>
        <taxon>Magnoliopsida</taxon>
        <taxon>eudicotyledons</taxon>
        <taxon>Gunneridae</taxon>
        <taxon>Pentapetalae</taxon>
        <taxon>rosids</taxon>
        <taxon>malvids</taxon>
        <taxon>Malvales</taxon>
        <taxon>Malvaceae</taxon>
        <taxon>Malvoideae</taxon>
        <taxon>Hibiscus</taxon>
    </lineage>
</organism>
<dbReference type="EMBL" id="JBBPBM010000054">
    <property type="protein sequence ID" value="KAK8518056.1"/>
    <property type="molecule type" value="Genomic_DNA"/>
</dbReference>
<evidence type="ECO:0000313" key="2">
    <source>
        <dbReference type="EMBL" id="KAK8518056.1"/>
    </source>
</evidence>
<evidence type="ECO:0000256" key="1">
    <source>
        <dbReference type="SAM" id="Phobius"/>
    </source>
</evidence>
<keyword evidence="1" id="KW-0472">Membrane</keyword>
<feature type="transmembrane region" description="Helical" evidence="1">
    <location>
        <begin position="114"/>
        <end position="131"/>
    </location>
</feature>
<feature type="transmembrane region" description="Helical" evidence="1">
    <location>
        <begin position="318"/>
        <end position="338"/>
    </location>
</feature>
<gene>
    <name evidence="2" type="ORF">V6N12_033048</name>
</gene>
<keyword evidence="1" id="KW-0812">Transmembrane</keyword>
<sequence>MPACLRAAWLAGGCCASRESCESVWQPRGSVLQFRSCWPCRAAIPIGGAHSCAPRSPHPDVGLSRALWPPRLCVGLAAVVALLFDWQLVLAIGATWTLSCFASFFLAWCTSIELLLWTSRFFCAYGVALIFRPSQRPPCGKEPAAVTYACFEQSPKAATVGNHPRCTRPLSGCLRPMLGLLGADPAAWFVLPPQAMLDSAEGSALRGLLMSTSPCLRLASWLLVRPLCDAGLVARLCVRLAACLAEWMTLERLGSMAWPRFRFMTCSARYLFWAVFCSPCFGLCRIPPSPRIELHRPYLFNPWCRFCHYILYSLRKAISPLLPILFNPIADFFFFYFFSMADSLLAKLGDPTFTTEE</sequence>
<dbReference type="Proteomes" id="UP001472677">
    <property type="component" value="Unassembled WGS sequence"/>
</dbReference>
<feature type="transmembrane region" description="Helical" evidence="1">
    <location>
        <begin position="66"/>
        <end position="84"/>
    </location>
</feature>
<protein>
    <submittedName>
        <fullName evidence="2">Uncharacterized protein</fullName>
    </submittedName>
</protein>